<dbReference type="EMBL" id="JAVDSB010000001">
    <property type="protein sequence ID" value="MDR6549868.1"/>
    <property type="molecule type" value="Genomic_DNA"/>
</dbReference>
<keyword evidence="3" id="KW-1185">Reference proteome</keyword>
<sequence length="136" mass="15684">MKLYERSIKLQLVTISLMFFLTLVQIIINIAAKSPVIFVSIFSLCLGVFLILAVIICIDLVQNDAEKMTAKVEFMEEYRVHIRKPNGKLMKVRVKPTEYEQFYVEQSVELLTAKRTHALLTIHSLTAPIEQLEEDQ</sequence>
<dbReference type="Proteomes" id="UP001267290">
    <property type="component" value="Unassembled WGS sequence"/>
</dbReference>
<feature type="transmembrane region" description="Helical" evidence="1">
    <location>
        <begin position="37"/>
        <end position="61"/>
    </location>
</feature>
<accession>A0ABU1NR26</accession>
<protein>
    <submittedName>
        <fullName evidence="2">Uncharacterized protein</fullName>
    </submittedName>
</protein>
<keyword evidence="1" id="KW-0472">Membrane</keyword>
<evidence type="ECO:0000313" key="2">
    <source>
        <dbReference type="EMBL" id="MDR6549868.1"/>
    </source>
</evidence>
<evidence type="ECO:0000256" key="1">
    <source>
        <dbReference type="SAM" id="Phobius"/>
    </source>
</evidence>
<keyword evidence="1" id="KW-0812">Transmembrane</keyword>
<name>A0ABU1NR26_9BACL</name>
<organism evidence="2 3">
    <name type="scientific">Paenibacillus qinlingensis</name>
    <dbReference type="NCBI Taxonomy" id="1837343"/>
    <lineage>
        <taxon>Bacteria</taxon>
        <taxon>Bacillati</taxon>
        <taxon>Bacillota</taxon>
        <taxon>Bacilli</taxon>
        <taxon>Bacillales</taxon>
        <taxon>Paenibacillaceae</taxon>
        <taxon>Paenibacillus</taxon>
    </lineage>
</organism>
<comment type="caution">
    <text evidence="2">The sequence shown here is derived from an EMBL/GenBank/DDBJ whole genome shotgun (WGS) entry which is preliminary data.</text>
</comment>
<keyword evidence="1" id="KW-1133">Transmembrane helix</keyword>
<gene>
    <name evidence="2" type="ORF">J2736_001051</name>
</gene>
<reference evidence="2 3" key="1">
    <citation type="submission" date="2023-07" db="EMBL/GenBank/DDBJ databases">
        <title>Sorghum-associated microbial communities from plants grown in Nebraska, USA.</title>
        <authorList>
            <person name="Schachtman D."/>
        </authorList>
    </citation>
    <scope>NUCLEOTIDE SEQUENCE [LARGE SCALE GENOMIC DNA]</scope>
    <source>
        <strain evidence="2 3">CC258</strain>
    </source>
</reference>
<dbReference type="RefSeq" id="WP_310224140.1">
    <property type="nucleotide sequence ID" value="NZ_JAVDSB010000001.1"/>
</dbReference>
<evidence type="ECO:0000313" key="3">
    <source>
        <dbReference type="Proteomes" id="UP001267290"/>
    </source>
</evidence>
<proteinExistence type="predicted"/>
<feature type="transmembrane region" description="Helical" evidence="1">
    <location>
        <begin position="12"/>
        <end position="31"/>
    </location>
</feature>